<dbReference type="Gene3D" id="3.90.1150.10">
    <property type="entry name" value="Aspartate Aminotransferase, domain 1"/>
    <property type="match status" value="1"/>
</dbReference>
<dbReference type="InterPro" id="IPR015422">
    <property type="entry name" value="PyrdxlP-dep_Trfase_small"/>
</dbReference>
<dbReference type="EMBL" id="UINC01089527">
    <property type="protein sequence ID" value="SVC40699.1"/>
    <property type="molecule type" value="Genomic_DNA"/>
</dbReference>
<dbReference type="InterPro" id="IPR015424">
    <property type="entry name" value="PyrdxlP-dep_Trfase"/>
</dbReference>
<organism evidence="1">
    <name type="scientific">marine metagenome</name>
    <dbReference type="NCBI Taxonomy" id="408172"/>
    <lineage>
        <taxon>unclassified sequences</taxon>
        <taxon>metagenomes</taxon>
        <taxon>ecological metagenomes</taxon>
    </lineage>
</organism>
<sequence length="62" mass="6573">ATGRPDESFPSRVAERCMRKGVLVVHTGRESIKLGPPLTITDEALLEGVGVIADSIEEVGVL</sequence>
<proteinExistence type="predicted"/>
<evidence type="ECO:0000313" key="1">
    <source>
        <dbReference type="EMBL" id="SVC40699.1"/>
    </source>
</evidence>
<protein>
    <recommendedName>
        <fullName evidence="2">Aspartate aminotransferase family protein</fullName>
    </recommendedName>
</protein>
<accession>A0A382LVC1</accession>
<reference evidence="1" key="1">
    <citation type="submission" date="2018-05" db="EMBL/GenBank/DDBJ databases">
        <authorList>
            <person name="Lanie J.A."/>
            <person name="Ng W.-L."/>
            <person name="Kazmierczak K.M."/>
            <person name="Andrzejewski T.M."/>
            <person name="Davidsen T.M."/>
            <person name="Wayne K.J."/>
            <person name="Tettelin H."/>
            <person name="Glass J.I."/>
            <person name="Rusch D."/>
            <person name="Podicherti R."/>
            <person name="Tsui H.-C.T."/>
            <person name="Winkler M.E."/>
        </authorList>
    </citation>
    <scope>NUCLEOTIDE SEQUENCE</scope>
</reference>
<name>A0A382LVC1_9ZZZZ</name>
<gene>
    <name evidence="1" type="ORF">METZ01_LOCUS293553</name>
</gene>
<dbReference type="SUPFAM" id="SSF53383">
    <property type="entry name" value="PLP-dependent transferases"/>
    <property type="match status" value="1"/>
</dbReference>
<feature type="non-terminal residue" evidence="1">
    <location>
        <position position="1"/>
    </location>
</feature>
<dbReference type="AlphaFoldDB" id="A0A382LVC1"/>
<evidence type="ECO:0008006" key="2">
    <source>
        <dbReference type="Google" id="ProtNLM"/>
    </source>
</evidence>